<proteinExistence type="inferred from homology"/>
<dbReference type="HOGENOM" id="CLU_796519_0_0_10"/>
<evidence type="ECO:0000256" key="1">
    <source>
        <dbReference type="ARBA" id="ARBA00022723"/>
    </source>
</evidence>
<feature type="binding site" evidence="5">
    <location>
        <position position="180"/>
    </location>
    <ligand>
        <name>Mn(2+)</name>
        <dbReference type="ChEBI" id="CHEBI:29035"/>
        <label>1</label>
    </ligand>
</feature>
<dbReference type="Pfam" id="PF00491">
    <property type="entry name" value="Arginase"/>
    <property type="match status" value="1"/>
</dbReference>
<dbReference type="PANTHER" id="PTHR11358:SF35">
    <property type="entry name" value="FORMIMIDOYLGLUTAMASE"/>
    <property type="match status" value="1"/>
</dbReference>
<name>I3CAG7_9FLAO</name>
<evidence type="ECO:0000313" key="7">
    <source>
        <dbReference type="EMBL" id="EIJ40610.1"/>
    </source>
</evidence>
<protein>
    <submittedName>
        <fullName evidence="7">Arginase family hydrolase, arginase/agmainase/formiminoglutamate hydrolase</fullName>
    </submittedName>
</protein>
<feature type="binding site" evidence="5">
    <location>
        <position position="178"/>
    </location>
    <ligand>
        <name>Mn(2+)</name>
        <dbReference type="ChEBI" id="CHEBI:29035"/>
        <label>1</label>
    </ligand>
</feature>
<dbReference type="OrthoDB" id="9788689at2"/>
<comment type="similarity">
    <text evidence="6">Belongs to the arginase family.</text>
</comment>
<dbReference type="PIRSF" id="PIRSF036979">
    <property type="entry name" value="Arginase"/>
    <property type="match status" value="1"/>
</dbReference>
<sequence length="338" mass="37792">MSSNLVSYDLKKITPLIAPRKGEQKLGEHIELLHENDSLVSQLSASETKYVLMGIPEDIGVIANLGKPGTRNAWEAALPYILNIQNNQYTKGNKVLLLGHLDFSSELKKIDALSGEEQIEEARNITALIDTEVTNIIHKIVTSGKKPIVIGGGHNNAYGILKGASLAYGNAINCLNIDAHTDFRKREGRHSGNGFSYAFHEGFLENYFIFGLHENYTSKKVFKTLEKESRIKYNTFEELYVRCEKGFDFEIKEAIDFVKPSKFGLEIDMDSIEGMPSSAITSSGLPLNTVREIIFKSKKAKNISYLHICEAAPIMENEREKNLVGKAIAYLVSDFIRK</sequence>
<dbReference type="eggNOG" id="COG0010">
    <property type="taxonomic scope" value="Bacteria"/>
</dbReference>
<feature type="binding site" evidence="5">
    <location>
        <position position="268"/>
    </location>
    <ligand>
        <name>Mn(2+)</name>
        <dbReference type="ChEBI" id="CHEBI:29035"/>
        <label>1</label>
    </ligand>
</feature>
<dbReference type="GO" id="GO:0033389">
    <property type="term" value="P:putrescine biosynthetic process from arginine, via agmatine"/>
    <property type="evidence" value="ECO:0007669"/>
    <property type="project" value="TreeGrafter"/>
</dbReference>
<gene>
    <name evidence="7" type="ORF">JoomaDRAFT_3674</name>
</gene>
<dbReference type="PROSITE" id="PS51409">
    <property type="entry name" value="ARGINASE_2"/>
    <property type="match status" value="1"/>
</dbReference>
<dbReference type="GO" id="GO:0046872">
    <property type="term" value="F:metal ion binding"/>
    <property type="evidence" value="ECO:0007669"/>
    <property type="project" value="UniProtKB-KW"/>
</dbReference>
<dbReference type="CDD" id="cd09988">
    <property type="entry name" value="Formimidoylglutamase"/>
    <property type="match status" value="1"/>
</dbReference>
<keyword evidence="3" id="KW-0369">Histidine metabolism</keyword>
<dbReference type="AlphaFoldDB" id="I3CAG7"/>
<feature type="binding site" evidence="5">
    <location>
        <position position="182"/>
    </location>
    <ligand>
        <name>Mn(2+)</name>
        <dbReference type="ChEBI" id="CHEBI:29035"/>
        <label>1</label>
    </ligand>
</feature>
<reference evidence="7 8" key="1">
    <citation type="submission" date="2012-02" db="EMBL/GenBank/DDBJ databases">
        <title>Improved High-Quality Draft genome of Joostella marina DSM 19592.</title>
        <authorList>
            <consortium name="US DOE Joint Genome Institute (JGI-PGF)"/>
            <person name="Lucas S."/>
            <person name="Copeland A."/>
            <person name="Lapidus A."/>
            <person name="Bruce D."/>
            <person name="Goodwin L."/>
            <person name="Pitluck S."/>
            <person name="Peters L."/>
            <person name="Chertkov O."/>
            <person name="Ovchinnikova G."/>
            <person name="Kyrpides N."/>
            <person name="Mavromatis K."/>
            <person name="Detter J.C."/>
            <person name="Han C."/>
            <person name="Land M."/>
            <person name="Hauser L."/>
            <person name="Markowitz V."/>
            <person name="Cheng J.-F."/>
            <person name="Hugenholtz P."/>
            <person name="Woyke T."/>
            <person name="Wu D."/>
            <person name="Tindall B."/>
            <person name="Brambilla E."/>
            <person name="Klenk H.-P."/>
            <person name="Eisen J.A."/>
        </authorList>
    </citation>
    <scope>NUCLEOTIDE SEQUENCE [LARGE SCALE GENOMIC DNA]</scope>
    <source>
        <strain evidence="7 8">DSM 19592</strain>
    </source>
</reference>
<keyword evidence="4 5" id="KW-0464">Manganese</keyword>
<evidence type="ECO:0000256" key="4">
    <source>
        <dbReference type="ARBA" id="ARBA00023211"/>
    </source>
</evidence>
<dbReference type="EMBL" id="JH651379">
    <property type="protein sequence ID" value="EIJ40610.1"/>
    <property type="molecule type" value="Genomic_DNA"/>
</dbReference>
<dbReference type="RefSeq" id="WP_008615051.1">
    <property type="nucleotide sequence ID" value="NZ_JH651379.1"/>
</dbReference>
<evidence type="ECO:0000256" key="3">
    <source>
        <dbReference type="ARBA" id="ARBA00022808"/>
    </source>
</evidence>
<feature type="binding site" evidence="5">
    <location>
        <position position="154"/>
    </location>
    <ligand>
        <name>Mn(2+)</name>
        <dbReference type="ChEBI" id="CHEBI:29035"/>
        <label>1</label>
    </ligand>
</feature>
<dbReference type="Proteomes" id="UP000004690">
    <property type="component" value="Unassembled WGS sequence"/>
</dbReference>
<dbReference type="InterPro" id="IPR006035">
    <property type="entry name" value="Ureohydrolase"/>
</dbReference>
<feature type="binding site" evidence="5">
    <location>
        <position position="270"/>
    </location>
    <ligand>
        <name>Mn(2+)</name>
        <dbReference type="ChEBI" id="CHEBI:29035"/>
        <label>1</label>
    </ligand>
</feature>
<evidence type="ECO:0000313" key="8">
    <source>
        <dbReference type="Proteomes" id="UP000004690"/>
    </source>
</evidence>
<evidence type="ECO:0000256" key="5">
    <source>
        <dbReference type="PIRSR" id="PIRSR036979-1"/>
    </source>
</evidence>
<comment type="cofactor">
    <cofactor evidence="5">
        <name>Mn(2+)</name>
        <dbReference type="ChEBI" id="CHEBI:29035"/>
    </cofactor>
    <text evidence="5">Binds 2 manganese ions per subunit.</text>
</comment>
<accession>I3CAG7</accession>
<evidence type="ECO:0000256" key="6">
    <source>
        <dbReference type="PROSITE-ProRule" id="PRU00742"/>
    </source>
</evidence>
<dbReference type="SUPFAM" id="SSF52768">
    <property type="entry name" value="Arginase/deacetylase"/>
    <property type="match status" value="1"/>
</dbReference>
<dbReference type="STRING" id="926559.JoomaDRAFT_3674"/>
<keyword evidence="1 5" id="KW-0479">Metal-binding</keyword>
<dbReference type="InterPro" id="IPR023696">
    <property type="entry name" value="Ureohydrolase_dom_sf"/>
</dbReference>
<dbReference type="Gene3D" id="3.40.800.10">
    <property type="entry name" value="Ureohydrolase domain"/>
    <property type="match status" value="1"/>
</dbReference>
<keyword evidence="2 7" id="KW-0378">Hydrolase</keyword>
<dbReference type="GO" id="GO:0008783">
    <property type="term" value="F:agmatinase activity"/>
    <property type="evidence" value="ECO:0007669"/>
    <property type="project" value="TreeGrafter"/>
</dbReference>
<organism evidence="7 8">
    <name type="scientific">Galbibacter orientalis DSM 19592</name>
    <dbReference type="NCBI Taxonomy" id="926559"/>
    <lineage>
        <taxon>Bacteria</taxon>
        <taxon>Pseudomonadati</taxon>
        <taxon>Bacteroidota</taxon>
        <taxon>Flavobacteriia</taxon>
        <taxon>Flavobacteriales</taxon>
        <taxon>Flavobacteriaceae</taxon>
        <taxon>Galbibacter</taxon>
    </lineage>
</organism>
<evidence type="ECO:0000256" key="2">
    <source>
        <dbReference type="ARBA" id="ARBA00022801"/>
    </source>
</evidence>
<dbReference type="PANTHER" id="PTHR11358">
    <property type="entry name" value="ARGINASE/AGMATINASE"/>
    <property type="match status" value="1"/>
</dbReference>
<keyword evidence="8" id="KW-1185">Reference proteome</keyword>
<dbReference type="GO" id="GO:0006547">
    <property type="term" value="P:L-histidine metabolic process"/>
    <property type="evidence" value="ECO:0007669"/>
    <property type="project" value="UniProtKB-KW"/>
</dbReference>